<protein>
    <submittedName>
        <fullName evidence="2">Uncharacterized protein</fullName>
    </submittedName>
</protein>
<evidence type="ECO:0000313" key="2">
    <source>
        <dbReference type="EMBL" id="SFB90196.1"/>
    </source>
</evidence>
<dbReference type="STRING" id="1123010.SAMN02745724_00427"/>
<keyword evidence="1" id="KW-0812">Transmembrane</keyword>
<gene>
    <name evidence="2" type="ORF">SAMN02745724_00427</name>
</gene>
<dbReference type="EMBL" id="FOLO01000002">
    <property type="protein sequence ID" value="SFB90196.1"/>
    <property type="molecule type" value="Genomic_DNA"/>
</dbReference>
<dbReference type="RefSeq" id="WP_143085024.1">
    <property type="nucleotide sequence ID" value="NZ_FOLO01000002.1"/>
</dbReference>
<reference evidence="2 3" key="1">
    <citation type="submission" date="2016-10" db="EMBL/GenBank/DDBJ databases">
        <authorList>
            <person name="de Groot N.N."/>
        </authorList>
    </citation>
    <scope>NUCLEOTIDE SEQUENCE [LARGE SCALE GENOMIC DNA]</scope>
    <source>
        <strain evidence="2 3">DSM 6059</strain>
    </source>
</reference>
<dbReference type="Proteomes" id="UP000198862">
    <property type="component" value="Unassembled WGS sequence"/>
</dbReference>
<evidence type="ECO:0000313" key="3">
    <source>
        <dbReference type="Proteomes" id="UP000198862"/>
    </source>
</evidence>
<keyword evidence="1" id="KW-1133">Transmembrane helix</keyword>
<organism evidence="2 3">
    <name type="scientific">Pseudoalteromonas denitrificans DSM 6059</name>
    <dbReference type="NCBI Taxonomy" id="1123010"/>
    <lineage>
        <taxon>Bacteria</taxon>
        <taxon>Pseudomonadati</taxon>
        <taxon>Pseudomonadota</taxon>
        <taxon>Gammaproteobacteria</taxon>
        <taxon>Alteromonadales</taxon>
        <taxon>Pseudoalteromonadaceae</taxon>
        <taxon>Pseudoalteromonas</taxon>
    </lineage>
</organism>
<keyword evidence="3" id="KW-1185">Reference proteome</keyword>
<feature type="transmembrane region" description="Helical" evidence="1">
    <location>
        <begin position="6"/>
        <end position="24"/>
    </location>
</feature>
<dbReference type="AlphaFoldDB" id="A0A1I1EU87"/>
<sequence>MVFEVPFVLVVCLVAIVIALKVRVIERVDDTEVKEISLPELAELLLKELYEINEMPVDIRKEKKDDWTARYNLYIERKLKTRISDEDKVLKVVK</sequence>
<name>A0A1I1EU87_9GAMM</name>
<evidence type="ECO:0000256" key="1">
    <source>
        <dbReference type="SAM" id="Phobius"/>
    </source>
</evidence>
<proteinExistence type="predicted"/>
<accession>A0A1I1EU87</accession>
<keyword evidence="1" id="KW-0472">Membrane</keyword>